<proteinExistence type="predicted"/>
<keyword evidence="3" id="KW-1185">Reference proteome</keyword>
<comment type="caution">
    <text evidence="2">The sequence shown here is derived from an EMBL/GenBank/DDBJ whole genome shotgun (WGS) entry which is preliminary data.</text>
</comment>
<reference evidence="2" key="1">
    <citation type="submission" date="2014-01" db="EMBL/GenBank/DDBJ databases">
        <title>The genome of the white-rot fungus Pycnoporus cinnabarinus: a basidiomycete model with a versatile arsenal for lignocellulosic biomass breakdown.</title>
        <authorList>
            <person name="Levasseur A."/>
            <person name="Lomascolo A."/>
            <person name="Ruiz-Duenas F.J."/>
            <person name="Uzan E."/>
            <person name="Piumi F."/>
            <person name="Kues U."/>
            <person name="Ram A.F.J."/>
            <person name="Murat C."/>
            <person name="Haon M."/>
            <person name="Benoit I."/>
            <person name="Arfi Y."/>
            <person name="Chevret D."/>
            <person name="Drula E."/>
            <person name="Kwon M.J."/>
            <person name="Gouret P."/>
            <person name="Lesage-Meessen L."/>
            <person name="Lombard V."/>
            <person name="Mariette J."/>
            <person name="Noirot C."/>
            <person name="Park J."/>
            <person name="Patyshakuliyeva A."/>
            <person name="Wieneger R.A.B."/>
            <person name="Wosten H.A.B."/>
            <person name="Martin F."/>
            <person name="Coutinho P.M."/>
            <person name="de Vries R."/>
            <person name="Martinez A.T."/>
            <person name="Klopp C."/>
            <person name="Pontarotti P."/>
            <person name="Henrissat B."/>
            <person name="Record E."/>
        </authorList>
    </citation>
    <scope>NUCLEOTIDE SEQUENCE [LARGE SCALE GENOMIC DNA]</scope>
    <source>
        <strain evidence="2">BRFM137</strain>
    </source>
</reference>
<protein>
    <recommendedName>
        <fullName evidence="4">Methyltransferase type 11 domain-containing protein</fullName>
    </recommendedName>
</protein>
<dbReference type="PANTHER" id="PTHR45036:SF1">
    <property type="entry name" value="METHYLTRANSFERASE LIKE 7A"/>
    <property type="match status" value="1"/>
</dbReference>
<dbReference type="PANTHER" id="PTHR45036">
    <property type="entry name" value="METHYLTRANSFERASE LIKE 7B"/>
    <property type="match status" value="1"/>
</dbReference>
<dbReference type="OrthoDB" id="540004at2759"/>
<dbReference type="InterPro" id="IPR052356">
    <property type="entry name" value="Thiol_S-MT"/>
</dbReference>
<dbReference type="InterPro" id="IPR029063">
    <property type="entry name" value="SAM-dependent_MTases_sf"/>
</dbReference>
<gene>
    <name evidence="2" type="ORF">BN946_scf184998.g25</name>
</gene>
<dbReference type="Pfam" id="PF13489">
    <property type="entry name" value="Methyltransf_23"/>
    <property type="match status" value="1"/>
</dbReference>
<keyword evidence="1" id="KW-0732">Signal</keyword>
<dbReference type="SUPFAM" id="SSF53335">
    <property type="entry name" value="S-adenosyl-L-methionine-dependent methyltransferases"/>
    <property type="match status" value="1"/>
</dbReference>
<organism evidence="2 3">
    <name type="scientific">Pycnoporus cinnabarinus</name>
    <name type="common">Cinnabar-red polypore</name>
    <name type="synonym">Trametes cinnabarina</name>
    <dbReference type="NCBI Taxonomy" id="5643"/>
    <lineage>
        <taxon>Eukaryota</taxon>
        <taxon>Fungi</taxon>
        <taxon>Dikarya</taxon>
        <taxon>Basidiomycota</taxon>
        <taxon>Agaricomycotina</taxon>
        <taxon>Agaricomycetes</taxon>
        <taxon>Polyporales</taxon>
        <taxon>Polyporaceae</taxon>
        <taxon>Trametes</taxon>
    </lineage>
</organism>
<dbReference type="HOGENOM" id="CLU_037990_6_2_1"/>
<evidence type="ECO:0000313" key="3">
    <source>
        <dbReference type="Proteomes" id="UP000029665"/>
    </source>
</evidence>
<name>A0A060S809_PYCCI</name>
<dbReference type="CDD" id="cd02440">
    <property type="entry name" value="AdoMet_MTases"/>
    <property type="match status" value="1"/>
</dbReference>
<dbReference type="Gene3D" id="3.40.50.150">
    <property type="entry name" value="Vaccinia Virus protein VP39"/>
    <property type="match status" value="1"/>
</dbReference>
<dbReference type="STRING" id="5643.A0A060S809"/>
<accession>A0A060S809</accession>
<evidence type="ECO:0000256" key="1">
    <source>
        <dbReference type="SAM" id="SignalP"/>
    </source>
</evidence>
<feature type="signal peptide" evidence="1">
    <location>
        <begin position="1"/>
        <end position="19"/>
    </location>
</feature>
<sequence length="259" mass="28760">MKLSAAFALLADLRFAIQAAFMPTLSAIFRSPSLLVHPREVSRIFMSHVWKVFGNGVDESGRAVKQSLIPGNACGVVLDLGAGHGHTLLYLDSSKVTKYVALEPNQLMHGEIRTLAASKGFTEGTGTLLILPYGAEDISLITSALGGSHTVDTIISILTICSIPEPERTIATLVEQVLKPGGTLLFYEHVLSHRPDVAWWQRFWTPIWKRAFDGCCLDRPTHLWIANMDVWAESEVWGKDGEEEEHLFWHRVGRFVKKA</sequence>
<evidence type="ECO:0008006" key="4">
    <source>
        <dbReference type="Google" id="ProtNLM"/>
    </source>
</evidence>
<dbReference type="OMA" id="GPWEKID"/>
<dbReference type="EMBL" id="CCBP010000020">
    <property type="protein sequence ID" value="CDO68528.1"/>
    <property type="molecule type" value="Genomic_DNA"/>
</dbReference>
<dbReference type="Proteomes" id="UP000029665">
    <property type="component" value="Unassembled WGS sequence"/>
</dbReference>
<feature type="chain" id="PRO_5001592018" description="Methyltransferase type 11 domain-containing protein" evidence="1">
    <location>
        <begin position="20"/>
        <end position="259"/>
    </location>
</feature>
<evidence type="ECO:0000313" key="2">
    <source>
        <dbReference type="EMBL" id="CDO68528.1"/>
    </source>
</evidence>
<dbReference type="AlphaFoldDB" id="A0A060S809"/>